<reference evidence="1" key="2">
    <citation type="submission" date="2025-09" db="UniProtKB">
        <authorList>
            <consortium name="EnsemblPlants"/>
        </authorList>
    </citation>
    <scope>IDENTIFICATION</scope>
</reference>
<reference evidence="1" key="1">
    <citation type="submission" date="2021-05" db="EMBL/GenBank/DDBJ databases">
        <authorList>
            <person name="Scholz U."/>
            <person name="Mascher M."/>
            <person name="Fiebig A."/>
        </authorList>
    </citation>
    <scope>NUCLEOTIDE SEQUENCE [LARGE SCALE GENOMIC DNA]</scope>
</reference>
<keyword evidence="2" id="KW-1185">Reference proteome</keyword>
<evidence type="ECO:0000313" key="2">
    <source>
        <dbReference type="Proteomes" id="UP001732700"/>
    </source>
</evidence>
<proteinExistence type="predicted"/>
<name>A0ACD5XYY7_AVESA</name>
<organism evidence="1 2">
    <name type="scientific">Avena sativa</name>
    <name type="common">Oat</name>
    <dbReference type="NCBI Taxonomy" id="4498"/>
    <lineage>
        <taxon>Eukaryota</taxon>
        <taxon>Viridiplantae</taxon>
        <taxon>Streptophyta</taxon>
        <taxon>Embryophyta</taxon>
        <taxon>Tracheophyta</taxon>
        <taxon>Spermatophyta</taxon>
        <taxon>Magnoliopsida</taxon>
        <taxon>Liliopsida</taxon>
        <taxon>Poales</taxon>
        <taxon>Poaceae</taxon>
        <taxon>BOP clade</taxon>
        <taxon>Pooideae</taxon>
        <taxon>Poodae</taxon>
        <taxon>Poeae</taxon>
        <taxon>Poeae Chloroplast Group 1 (Aveneae type)</taxon>
        <taxon>Aveninae</taxon>
        <taxon>Avena</taxon>
    </lineage>
</organism>
<accession>A0ACD5XYY7</accession>
<dbReference type="EnsemblPlants" id="AVESA.00010b.r2.5CG0875610.1">
    <property type="protein sequence ID" value="AVESA.00010b.r2.5CG0875610.1.CDS"/>
    <property type="gene ID" value="AVESA.00010b.r2.5CG0875610"/>
</dbReference>
<dbReference type="Proteomes" id="UP001732700">
    <property type="component" value="Chromosome 5C"/>
</dbReference>
<sequence length="269" mass="30619">MDSKGVTAFDVVLHDGVGKKKRRNRDGAQEATTHTQSALAIDALRLATMFLAPEGAFITKFIRSQDLDAIKFCLKQLFEKVQPYKPIASPIASSEIYFVCLEYKAPAKIQPELFDLNYLFTVSLENKPRDEVETKFRGICRYESMSYFKRCPASQFVWSEADIRQELVSFFVEISFDDPASLPIKNHELTTIEIIHLCSNLNALDKNSLNHVLKWRTCMRKALSSCSQVTPKADVTAVDAKVKDDDQLLDKKEELTSIIDRKTRRDKGQ</sequence>
<protein>
    <submittedName>
        <fullName evidence="1">Uncharacterized protein</fullName>
    </submittedName>
</protein>
<evidence type="ECO:0000313" key="1">
    <source>
        <dbReference type="EnsemblPlants" id="AVESA.00010b.r2.5CG0875610.1.CDS"/>
    </source>
</evidence>